<dbReference type="CDD" id="cd03398">
    <property type="entry name" value="PAP2_haloperoxidase"/>
    <property type="match status" value="1"/>
</dbReference>
<dbReference type="PANTHER" id="PTHR34599">
    <property type="entry name" value="PEROXIDASE-RELATED"/>
    <property type="match status" value="1"/>
</dbReference>
<dbReference type="PROSITE" id="PS51257">
    <property type="entry name" value="PROKAR_LIPOPROTEIN"/>
    <property type="match status" value="1"/>
</dbReference>
<dbReference type="RefSeq" id="WP_008200437.1">
    <property type="nucleotide sequence ID" value="NZ_CM001023.1"/>
</dbReference>
<feature type="domain" description="Phosphatidic acid phosphatase type 2/haloperoxidase" evidence="1">
    <location>
        <begin position="323"/>
        <end position="435"/>
    </location>
</feature>
<dbReference type="InterPro" id="IPR036938">
    <property type="entry name" value="PAP2/HPO_sf"/>
</dbReference>
<dbReference type="AlphaFoldDB" id="A3HS69"/>
<dbReference type="PANTHER" id="PTHR34599:SF1">
    <property type="entry name" value="PHOSPHATIDIC ACID PHOSPHATASE TYPE 2_HALOPEROXIDASE DOMAIN-CONTAINING PROTEIN"/>
    <property type="match status" value="1"/>
</dbReference>
<dbReference type="Pfam" id="PF01569">
    <property type="entry name" value="PAP2"/>
    <property type="match status" value="1"/>
</dbReference>
<dbReference type="Proteomes" id="UP000003919">
    <property type="component" value="Chromosome"/>
</dbReference>
<name>A3HS69_9BACT</name>
<reference evidence="2 3" key="1">
    <citation type="journal article" date="2011" name="J. Bacteriol.">
        <title>Complete genome sequence of Algoriphagus sp. PR1, bacterial prey of a colony-forming choanoflagellate.</title>
        <authorList>
            <person name="Alegado R.A."/>
            <person name="Ferriera S."/>
            <person name="Nusbaum C."/>
            <person name="Young S.K."/>
            <person name="Zeng Q."/>
            <person name="Imamovic A."/>
            <person name="Fairclough S.R."/>
            <person name="King N."/>
        </authorList>
    </citation>
    <scope>NUCLEOTIDE SEQUENCE [LARGE SCALE GENOMIC DNA]</scope>
    <source>
        <strain evidence="2 3">PR1</strain>
    </source>
</reference>
<accession>A3HS69</accession>
<proteinExistence type="predicted"/>
<comment type="caution">
    <text evidence="2">The sequence shown here is derived from an EMBL/GenBank/DDBJ whole genome shotgun (WGS) entry which is preliminary data.</text>
</comment>
<dbReference type="SUPFAM" id="SSF48317">
    <property type="entry name" value="Acid phosphatase/Vanadium-dependent haloperoxidase"/>
    <property type="match status" value="1"/>
</dbReference>
<dbReference type="EMBL" id="AAXU02000001">
    <property type="protein sequence ID" value="EAZ82687.1"/>
    <property type="molecule type" value="Genomic_DNA"/>
</dbReference>
<dbReference type="EMBL" id="CM001023">
    <property type="protein sequence ID" value="EAZ82687.1"/>
    <property type="molecule type" value="Genomic_DNA"/>
</dbReference>
<keyword evidence="3" id="KW-1185">Reference proteome</keyword>
<dbReference type="eggNOG" id="COG0671">
    <property type="taxonomic scope" value="Bacteria"/>
</dbReference>
<evidence type="ECO:0000259" key="1">
    <source>
        <dbReference type="Pfam" id="PF01569"/>
    </source>
</evidence>
<evidence type="ECO:0000313" key="2">
    <source>
        <dbReference type="EMBL" id="EAZ82687.1"/>
    </source>
</evidence>
<evidence type="ECO:0000313" key="3">
    <source>
        <dbReference type="Proteomes" id="UP000003919"/>
    </source>
</evidence>
<sequence>MISLKRSLLAIVATAVLTIACHPDRGNEKVIVSPTSTYSSEVVLDWGELILILSRDCPGFSPPVVARAMGYIGISLYESVQGGMPQYKSLQGQLNEFEIGTLPKVQPGEKYIWDLVANSALARIVENVYPNASTSNQAAIGQLEADWIEKYADEDPELLNKSIAYGNAVGEAMAAFADTDTYQEAYAHNFPTDYVAPTTPGSWEPTLPGFQSALQPYWKDARVWLTENVDGTLPVPPLPFSTDPNSDFYAEAMEVYSVVNNLTEEEITIAEFWSDDPQRTATPGGHSLSIALEILRNENADLALAALTFAKLGMAVNDAFISCWNAKYIYNLIRPITYVHRYIDNTWEIPLNTPPFPEYTSGHSVQSGAAAQVLTDIFGENYAFTDNMHLSRGDIDGSPRSFNSFFEFADEAAISRLYGGIHFRAAIEVGVDQGMQVGKNIGKIKFK</sequence>
<gene>
    <name evidence="2" type="ORF">ALPR1_10740</name>
</gene>
<dbReference type="OrthoDB" id="7793240at2"/>
<dbReference type="Gene3D" id="1.10.606.20">
    <property type="match status" value="1"/>
</dbReference>
<dbReference type="STRING" id="388413.ALPR1_10740"/>
<dbReference type="HOGENOM" id="CLU_020920_2_1_10"/>
<organism evidence="2 3">
    <name type="scientific">Algoriphagus machipongonensis</name>
    <dbReference type="NCBI Taxonomy" id="388413"/>
    <lineage>
        <taxon>Bacteria</taxon>
        <taxon>Pseudomonadati</taxon>
        <taxon>Bacteroidota</taxon>
        <taxon>Cytophagia</taxon>
        <taxon>Cytophagales</taxon>
        <taxon>Cyclobacteriaceae</taxon>
        <taxon>Algoriphagus</taxon>
    </lineage>
</organism>
<dbReference type="InterPro" id="IPR052559">
    <property type="entry name" value="V-haloperoxidase"/>
</dbReference>
<dbReference type="InterPro" id="IPR000326">
    <property type="entry name" value="PAP2/HPO"/>
</dbReference>
<protein>
    <submittedName>
        <fullName evidence="2">Phosphoesterase, PA-phosphatase related protein</fullName>
    </submittedName>
</protein>